<comment type="caution">
    <text evidence="4">The sequence shown here is derived from an EMBL/GenBank/DDBJ whole genome shotgun (WGS) entry which is preliminary data.</text>
</comment>
<dbReference type="SUPFAM" id="SSF56059">
    <property type="entry name" value="Glutathione synthetase ATP-binding domain-like"/>
    <property type="match status" value="1"/>
</dbReference>
<accession>A0ABD0KHK6</accession>
<dbReference type="InterPro" id="IPR041472">
    <property type="entry name" value="BL00235/CARNS1_N"/>
</dbReference>
<evidence type="ECO:0000259" key="3">
    <source>
        <dbReference type="PROSITE" id="PS50975"/>
    </source>
</evidence>
<gene>
    <name evidence="4" type="ORF">BaRGS_00022222</name>
</gene>
<dbReference type="Proteomes" id="UP001519460">
    <property type="component" value="Unassembled WGS sequence"/>
</dbReference>
<dbReference type="PROSITE" id="PS50975">
    <property type="entry name" value="ATP_GRASP"/>
    <property type="match status" value="1"/>
</dbReference>
<evidence type="ECO:0000313" key="4">
    <source>
        <dbReference type="EMBL" id="KAK7486556.1"/>
    </source>
</evidence>
<reference evidence="4 5" key="1">
    <citation type="journal article" date="2023" name="Sci. Data">
        <title>Genome assembly of the Korean intertidal mud-creeper Batillaria attramentaria.</title>
        <authorList>
            <person name="Patra A.K."/>
            <person name="Ho P.T."/>
            <person name="Jun S."/>
            <person name="Lee S.J."/>
            <person name="Kim Y."/>
            <person name="Won Y.J."/>
        </authorList>
    </citation>
    <scope>NUCLEOTIDE SEQUENCE [LARGE SCALE GENOMIC DNA]</scope>
    <source>
        <strain evidence="4">Wonlab-2016</strain>
    </source>
</reference>
<feature type="domain" description="ATP-grasp" evidence="3">
    <location>
        <begin position="602"/>
        <end position="798"/>
    </location>
</feature>
<dbReference type="GO" id="GO:0005524">
    <property type="term" value="F:ATP binding"/>
    <property type="evidence" value="ECO:0007669"/>
    <property type="project" value="UniProtKB-UniRule"/>
</dbReference>
<proteinExistence type="predicted"/>
<dbReference type="Gene3D" id="3.30.470.20">
    <property type="entry name" value="ATP-grasp fold, B domain"/>
    <property type="match status" value="1"/>
</dbReference>
<feature type="region of interest" description="Disordered" evidence="2">
    <location>
        <begin position="1"/>
        <end position="32"/>
    </location>
</feature>
<dbReference type="Pfam" id="PF18130">
    <property type="entry name" value="ATPgrasp_N"/>
    <property type="match status" value="1"/>
</dbReference>
<dbReference type="InterPro" id="IPR031046">
    <property type="entry name" value="CARNS1"/>
</dbReference>
<dbReference type="InterPro" id="IPR003806">
    <property type="entry name" value="ATP-grasp_PylC-type"/>
</dbReference>
<dbReference type="PANTHER" id="PTHR48066">
    <property type="entry name" value="CARNOSINE SYNTHASE 1"/>
    <property type="match status" value="1"/>
</dbReference>
<evidence type="ECO:0000256" key="2">
    <source>
        <dbReference type="SAM" id="MobiDB-lite"/>
    </source>
</evidence>
<dbReference type="Pfam" id="PF02655">
    <property type="entry name" value="ATP-grasp_3"/>
    <property type="match status" value="1"/>
</dbReference>
<dbReference type="InterPro" id="IPR011761">
    <property type="entry name" value="ATP-grasp"/>
</dbReference>
<evidence type="ECO:0000313" key="5">
    <source>
        <dbReference type="Proteomes" id="UP001519460"/>
    </source>
</evidence>
<evidence type="ECO:0000256" key="1">
    <source>
        <dbReference type="PROSITE-ProRule" id="PRU00409"/>
    </source>
</evidence>
<dbReference type="EMBL" id="JACVVK020000177">
    <property type="protein sequence ID" value="KAK7486556.1"/>
    <property type="molecule type" value="Genomic_DNA"/>
</dbReference>
<feature type="compositionally biased region" description="Polar residues" evidence="2">
    <location>
        <begin position="13"/>
        <end position="28"/>
    </location>
</feature>
<dbReference type="PANTHER" id="PTHR48066:SF1">
    <property type="entry name" value="CARNOSINE SYNTHASE 1"/>
    <property type="match status" value="1"/>
</dbReference>
<dbReference type="AlphaFoldDB" id="A0ABD0KHK6"/>
<protein>
    <recommendedName>
        <fullName evidence="3">ATP-grasp domain-containing protein</fullName>
    </recommendedName>
</protein>
<dbReference type="Gene3D" id="3.40.50.20">
    <property type="match status" value="1"/>
</dbReference>
<keyword evidence="1" id="KW-0067">ATP-binding</keyword>
<organism evidence="4 5">
    <name type="scientific">Batillaria attramentaria</name>
    <dbReference type="NCBI Taxonomy" id="370345"/>
    <lineage>
        <taxon>Eukaryota</taxon>
        <taxon>Metazoa</taxon>
        <taxon>Spiralia</taxon>
        <taxon>Lophotrochozoa</taxon>
        <taxon>Mollusca</taxon>
        <taxon>Gastropoda</taxon>
        <taxon>Caenogastropoda</taxon>
        <taxon>Sorbeoconcha</taxon>
        <taxon>Cerithioidea</taxon>
        <taxon>Batillariidae</taxon>
        <taxon>Batillaria</taxon>
    </lineage>
</organism>
<name>A0ABD0KHK6_9CAEN</name>
<keyword evidence="5" id="KW-1185">Reference proteome</keyword>
<sequence length="920" mass="100683">MGDTGGDYKASLGSMNTNATHDGNNSQEPFPDDVAADIAKAEKQNVDVLEAALLDLGLPPTIDRTDKPRRHVADDVTVVMVSDEGEALGVFFEGNRQYPGAFLFAFTPFWLSRQPSPSDVTMETLFVHKAITADAGGQTFLDVFRPPRRVTYIMNHVIGLTNTPVQTAGVKLTAYGLDTPMSSSHPIKLRVDDKLLTHTVCAAAGVAHPVTLGLWLPGESSPDYPDCFPSVRVVRLPSKDVSCEDIEKIVREFLDSKQMRMFEKIVVKAYGLNWYGSKGVSFHPISDVNAIVTAVLDLLNRIIPGQGILVQSFITTFDRAMTSGTGVLLPAWRIVCGISDINSPVNGDNTIPMSLELMLRKWGIRDVTQQKQVHDVIKQKSERLLLELLEREKRLTVVEKGGAGAELAMIGLDVVLAKVNDVITPVVIEVNGECCIEQAFVYETTVPVLQGESEYLWVQTMVSRSQRFLMQDKTVVVVGGGQFSKRSLWKDAKEFGVKILLVDSNPNHLAKDHVHRFLHVNTDDHTRDHEHADVIVKRVKSEVGHVDGCMTFWEDCVPLTSLVAEGLGMRHTPPYKSAFAAKSKLLTHSILRVEDQWQPSHAMLASLYASPVAPITKVQDLQQAISKVPLPAVLKFEFGSGSVGIRHVTTYNEAAEHVERIPKTLRTVDGLGYGESMLLMPLLVGTEHSVEVVLFEGQLTTAFVIDVGTTRPPLCLTTLAVVPSVLSDESQRQLITAAVTCCKTLGLLTGVFDVDMMLTTVGPKLLEVNARMGGLYTRDFIRTIYDVDLLHLSLMATCGMRPVASNSLVGGYSTSSTRDNSGQLIGLLLYPGRHGNALATTATPARLRSLHDQGVIKFLQFEETPDDCFSEYEEPFAAVGVHGATLEEARSKFKGTCLALGLETEASVGELLQHVCDCEN</sequence>
<keyword evidence="1" id="KW-0547">Nucleotide-binding</keyword>